<reference evidence="1" key="1">
    <citation type="submission" date="2022-11" db="EMBL/GenBank/DDBJ databases">
        <title>Centuries of genome instability and evolution in soft-shell clam transmissible cancer (bioRxiv).</title>
        <authorList>
            <person name="Hart S.F.M."/>
            <person name="Yonemitsu M.A."/>
            <person name="Giersch R.M."/>
            <person name="Beal B.F."/>
            <person name="Arriagada G."/>
            <person name="Davis B.W."/>
            <person name="Ostrander E.A."/>
            <person name="Goff S.P."/>
            <person name="Metzger M.J."/>
        </authorList>
    </citation>
    <scope>NUCLEOTIDE SEQUENCE</scope>
    <source>
        <strain evidence="1">MELC-2E11</strain>
        <tissue evidence="1">Siphon/mantle</tissue>
    </source>
</reference>
<protein>
    <submittedName>
        <fullName evidence="1">Uncharacterized protein</fullName>
    </submittedName>
</protein>
<evidence type="ECO:0000313" key="1">
    <source>
        <dbReference type="EMBL" id="WAQ94291.1"/>
    </source>
</evidence>
<accession>A0ABY7D9G2</accession>
<dbReference type="EMBL" id="CP111012">
    <property type="protein sequence ID" value="WAQ94291.1"/>
    <property type="molecule type" value="Genomic_DNA"/>
</dbReference>
<gene>
    <name evidence="1" type="ORF">MAR_006762</name>
</gene>
<dbReference type="PANTHER" id="PTHR35378">
    <property type="entry name" value="UNNAMED PRODUCT"/>
    <property type="match status" value="1"/>
</dbReference>
<dbReference type="Proteomes" id="UP001164746">
    <property type="component" value="Chromosome 1"/>
</dbReference>
<dbReference type="PANTHER" id="PTHR35378:SF1">
    <property type="entry name" value="C2H2-TYPE DOMAIN-CONTAINING PROTEIN"/>
    <property type="match status" value="1"/>
</dbReference>
<proteinExistence type="predicted"/>
<name>A0ABY7D9G2_MYAAR</name>
<evidence type="ECO:0000313" key="2">
    <source>
        <dbReference type="Proteomes" id="UP001164746"/>
    </source>
</evidence>
<sequence>MSLNLRPSEIHFSQDTIFNRFRNTQNIGNVLDNIFERRLQVDDLPRITVARHDGRWFSADNRRLWIFKKLQKLGRCSSIEVIEISEIPSNKMTTKNEGISVEIIGGDIEADNRRLCIFKKLHKLGRCRRIEVTEISEIPFNKMTTKDKGRTIEIVDDLPCIAVADHDGRWFSADNRRLWIFRKLNQLGRCRHIKVIVISAIPSNKMTTTNRGISVEIVGGDIEGVMGNR</sequence>
<organism evidence="1 2">
    <name type="scientific">Mya arenaria</name>
    <name type="common">Soft-shell clam</name>
    <dbReference type="NCBI Taxonomy" id="6604"/>
    <lineage>
        <taxon>Eukaryota</taxon>
        <taxon>Metazoa</taxon>
        <taxon>Spiralia</taxon>
        <taxon>Lophotrochozoa</taxon>
        <taxon>Mollusca</taxon>
        <taxon>Bivalvia</taxon>
        <taxon>Autobranchia</taxon>
        <taxon>Heteroconchia</taxon>
        <taxon>Euheterodonta</taxon>
        <taxon>Imparidentia</taxon>
        <taxon>Neoheterodontei</taxon>
        <taxon>Myida</taxon>
        <taxon>Myoidea</taxon>
        <taxon>Myidae</taxon>
        <taxon>Mya</taxon>
    </lineage>
</organism>
<keyword evidence="2" id="KW-1185">Reference proteome</keyword>